<dbReference type="HOGENOM" id="CLU_109319_0_0_10"/>
<proteinExistence type="predicted"/>
<evidence type="ECO:0000313" key="2">
    <source>
        <dbReference type="EMBL" id="ACF46529.1"/>
    </source>
</evidence>
<dbReference type="SUPFAM" id="SSF46785">
    <property type="entry name" value="Winged helix' DNA-binding domain"/>
    <property type="match status" value="1"/>
</dbReference>
<dbReference type="RefSeq" id="WP_012506062.1">
    <property type="nucleotide sequence ID" value="NC_011059.1"/>
</dbReference>
<gene>
    <name evidence="2" type="ordered locus">Paes_1509</name>
</gene>
<dbReference type="eggNOG" id="COG2865">
    <property type="taxonomic scope" value="Bacteria"/>
</dbReference>
<accession>B4S8Z2</accession>
<dbReference type="Gene3D" id="3.30.950.30">
    <property type="entry name" value="Schlafen, AAA domain"/>
    <property type="match status" value="1"/>
</dbReference>
<dbReference type="PANTHER" id="PTHR30595:SF6">
    <property type="entry name" value="SCHLAFEN ALBA-2 DOMAIN-CONTAINING PROTEIN"/>
    <property type="match status" value="1"/>
</dbReference>
<organism evidence="2 3">
    <name type="scientific">Prosthecochloris aestuarii (strain DSM 271 / SK 413)</name>
    <dbReference type="NCBI Taxonomy" id="290512"/>
    <lineage>
        <taxon>Bacteria</taxon>
        <taxon>Pseudomonadati</taxon>
        <taxon>Chlorobiota</taxon>
        <taxon>Chlorobiia</taxon>
        <taxon>Chlorobiales</taxon>
        <taxon>Chlorobiaceae</taxon>
        <taxon>Prosthecochloris</taxon>
    </lineage>
</organism>
<reference evidence="2" key="1">
    <citation type="submission" date="2008-06" db="EMBL/GenBank/DDBJ databases">
        <title>Complete sequence of chromosome of Prosthecochloris aestuarii DSM 271.</title>
        <authorList>
            <consortium name="US DOE Joint Genome Institute"/>
            <person name="Lucas S."/>
            <person name="Copeland A."/>
            <person name="Lapidus A."/>
            <person name="Glavina del Rio T."/>
            <person name="Dalin E."/>
            <person name="Tice H."/>
            <person name="Bruce D."/>
            <person name="Goodwin L."/>
            <person name="Pitluck S."/>
            <person name="Schmutz J."/>
            <person name="Larimer F."/>
            <person name="Land M."/>
            <person name="Hauser L."/>
            <person name="Kyrpides N."/>
            <person name="Anderson I."/>
            <person name="Liu Z."/>
            <person name="Li T."/>
            <person name="Zhao F."/>
            <person name="Overmann J."/>
            <person name="Bryant D.A."/>
            <person name="Richardson P."/>
        </authorList>
    </citation>
    <scope>NUCLEOTIDE SEQUENCE [LARGE SCALE GENOMIC DNA]</scope>
    <source>
        <strain evidence="2">DSM 271</strain>
    </source>
</reference>
<protein>
    <submittedName>
        <fullName evidence="2">Transcriptional regulator</fullName>
    </submittedName>
</protein>
<dbReference type="Pfam" id="PF04326">
    <property type="entry name" value="SLFN_AlbA_2"/>
    <property type="match status" value="1"/>
</dbReference>
<dbReference type="InterPro" id="IPR036390">
    <property type="entry name" value="WH_DNA-bd_sf"/>
</dbReference>
<dbReference type="InterPro" id="IPR038461">
    <property type="entry name" value="Schlafen_AlbA_2_dom_sf"/>
</dbReference>
<name>B4S8Z2_PROA2</name>
<dbReference type="Proteomes" id="UP000002725">
    <property type="component" value="Chromosome"/>
</dbReference>
<evidence type="ECO:0000259" key="1">
    <source>
        <dbReference type="Pfam" id="PF04326"/>
    </source>
</evidence>
<dbReference type="InterPro" id="IPR007421">
    <property type="entry name" value="Schlafen_AlbA_2_dom"/>
</dbReference>
<dbReference type="PANTHER" id="PTHR30595">
    <property type="entry name" value="GLPR-RELATED TRANSCRIPTIONAL REPRESSOR"/>
    <property type="match status" value="1"/>
</dbReference>
<dbReference type="EMBL" id="CP001108">
    <property type="protein sequence ID" value="ACF46529.1"/>
    <property type="molecule type" value="Genomic_DNA"/>
</dbReference>
<dbReference type="KEGG" id="paa:Paes_1509"/>
<dbReference type="STRING" id="290512.Paes_1509"/>
<evidence type="ECO:0000313" key="3">
    <source>
        <dbReference type="Proteomes" id="UP000002725"/>
    </source>
</evidence>
<sequence length="223" mass="25029">MSLTWPQLENAPLLELIEQGESKHTEFKRVVHSPKKIAKSIAAFANTEGGVILIGVDDDKRITGIHSEKEMLEVVHLALKMHVEPHVEIETIIEEYKRRLVLLVFIAESNSKPHYHTATERDPDTLQEVTIQKVYTREGSHNKAASPDRIALMESGSTPLRFSFGKNEKMLLEHLGRHGTITAQEFSSLAGLSLQNAMQTLVTLVRTGTIKLCNDKTTSYYSL</sequence>
<feature type="domain" description="Schlafen AlbA-2" evidence="1">
    <location>
        <begin position="21"/>
        <end position="145"/>
    </location>
</feature>
<dbReference type="AlphaFoldDB" id="B4S8Z2"/>
<keyword evidence="3" id="KW-1185">Reference proteome</keyword>